<keyword evidence="1" id="KW-0812">Transmembrane</keyword>
<dbReference type="Proteomes" id="UP000463857">
    <property type="component" value="Chromosome"/>
</dbReference>
<evidence type="ECO:0000313" key="3">
    <source>
        <dbReference type="Proteomes" id="UP000463857"/>
    </source>
</evidence>
<reference evidence="2 3" key="1">
    <citation type="journal article" date="2018" name="Int. J. Syst. Evol. Microbiol.">
        <title>Epidermidibacterium keratini gen. nov., sp. nov., a member of the family Sporichthyaceae, isolated from keratin epidermis.</title>
        <authorList>
            <person name="Lee D.G."/>
            <person name="Trujillo M.E."/>
            <person name="Kang S."/>
            <person name="Nam J.J."/>
            <person name="Kim Y.J."/>
        </authorList>
    </citation>
    <scope>NUCLEOTIDE SEQUENCE [LARGE SCALE GENOMIC DNA]</scope>
    <source>
        <strain evidence="2 3">EPI-7</strain>
    </source>
</reference>
<organism evidence="2 3">
    <name type="scientific">Epidermidibacterium keratini</name>
    <dbReference type="NCBI Taxonomy" id="1891644"/>
    <lineage>
        <taxon>Bacteria</taxon>
        <taxon>Bacillati</taxon>
        <taxon>Actinomycetota</taxon>
        <taxon>Actinomycetes</taxon>
        <taxon>Sporichthyales</taxon>
        <taxon>Sporichthyaceae</taxon>
        <taxon>Epidermidibacterium</taxon>
    </lineage>
</organism>
<dbReference type="EMBL" id="CP047156">
    <property type="protein sequence ID" value="QHC01584.1"/>
    <property type="molecule type" value="Genomic_DNA"/>
</dbReference>
<evidence type="ECO:0000256" key="1">
    <source>
        <dbReference type="SAM" id="Phobius"/>
    </source>
</evidence>
<dbReference type="RefSeq" id="WP_159546719.1">
    <property type="nucleotide sequence ID" value="NZ_CP047156.1"/>
</dbReference>
<keyword evidence="3" id="KW-1185">Reference proteome</keyword>
<accession>A0A7L4YRP8</accession>
<keyword evidence="1" id="KW-0472">Membrane</keyword>
<feature type="transmembrane region" description="Helical" evidence="1">
    <location>
        <begin position="12"/>
        <end position="32"/>
    </location>
</feature>
<dbReference type="InParanoid" id="A0A7L4YRP8"/>
<dbReference type="OrthoDB" id="4842880at2"/>
<protein>
    <submittedName>
        <fullName evidence="2">Uncharacterized protein</fullName>
    </submittedName>
</protein>
<name>A0A7L4YRP8_9ACTN</name>
<evidence type="ECO:0000313" key="2">
    <source>
        <dbReference type="EMBL" id="QHC01584.1"/>
    </source>
</evidence>
<dbReference type="KEGG" id="eke:EK0264_15650"/>
<sequence>MDSELALTRTGLVTRLGLSAIAFVLLLGGTFFGSDADFPFGPFKMYSNRNDPNGTVRSLRLEGVNVEGELFAISAGDVGLRRAELEGSLPQMKSDPKLMEVIADRYAANNPDAPELTELHVVVRIKTLKDGKETGEFVDKIEAKWTKP</sequence>
<keyword evidence="1" id="KW-1133">Transmembrane helix</keyword>
<proteinExistence type="predicted"/>
<gene>
    <name evidence="2" type="ORF">EK0264_15650</name>
</gene>
<dbReference type="AlphaFoldDB" id="A0A7L4YRP8"/>